<dbReference type="InterPro" id="IPR031100">
    <property type="entry name" value="LOG_fam"/>
</dbReference>
<dbReference type="NCBIfam" id="TIGR00730">
    <property type="entry name" value="Rossman fold protein, TIGR00730 family"/>
    <property type="match status" value="1"/>
</dbReference>
<comment type="catalytic activity">
    <reaction evidence="1">
        <text>AMP + H2O = D-ribose 5-phosphate + adenine</text>
        <dbReference type="Rhea" id="RHEA:20129"/>
        <dbReference type="ChEBI" id="CHEBI:15377"/>
        <dbReference type="ChEBI" id="CHEBI:16708"/>
        <dbReference type="ChEBI" id="CHEBI:78346"/>
        <dbReference type="ChEBI" id="CHEBI:456215"/>
        <dbReference type="EC" id="3.2.2.4"/>
    </reaction>
</comment>
<evidence type="ECO:0000256" key="2">
    <source>
        <dbReference type="ARBA" id="ARBA00006763"/>
    </source>
</evidence>
<dbReference type="GO" id="GO:0008714">
    <property type="term" value="F:AMP nucleosidase activity"/>
    <property type="evidence" value="ECO:0007669"/>
    <property type="project" value="UniProtKB-EC"/>
</dbReference>
<dbReference type="GO" id="GO:0005829">
    <property type="term" value="C:cytosol"/>
    <property type="evidence" value="ECO:0007669"/>
    <property type="project" value="TreeGrafter"/>
</dbReference>
<evidence type="ECO:0000313" key="5">
    <source>
        <dbReference type="Proteomes" id="UP000027590"/>
    </source>
</evidence>
<keyword evidence="3" id="KW-0203">Cytokinin biosynthesis</keyword>
<organism evidence="4 5">
    <name type="scientific">Parasaccharibacter apium</name>
    <dbReference type="NCBI Taxonomy" id="1510841"/>
    <lineage>
        <taxon>Bacteria</taxon>
        <taxon>Pseudomonadati</taxon>
        <taxon>Pseudomonadota</taxon>
        <taxon>Alphaproteobacteria</taxon>
        <taxon>Acetobacterales</taxon>
        <taxon>Acetobacteraceae</taxon>
        <taxon>Parasaccharibacter</taxon>
    </lineage>
</organism>
<dbReference type="SUPFAM" id="SSF102405">
    <property type="entry name" value="MCP/YpsA-like"/>
    <property type="match status" value="1"/>
</dbReference>
<dbReference type="AlphaFoldDB" id="A0A7U7G4V5"/>
<name>A0A7U7G4V5_9PROT</name>
<comment type="caution">
    <text evidence="4">The sequence shown here is derived from an EMBL/GenBank/DDBJ whole genome shotgun (WGS) entry which is preliminary data.</text>
</comment>
<sequence>MWCAEKRCLTNSRLLGGAFPGSSPAGLPVARMPGTVFSARHFSVRRKQSIMTIRSCSVFCGSRPGHDPAHMQVARALGTALGEAGLTLVYGGGTAGLMGAVADATLLAGGTVKGIIPRFLEAQEILHEGVTDLEVTEDMPSRKARLFEEADAYVILPGGFGTFDEFMEVLVNRQLGLSQRPIIILNTNGWADPLIALLQATQAQGFADAGAETLYEVVTDVPSVMRRLKKPSHA</sequence>
<reference evidence="4 5" key="1">
    <citation type="journal article" date="2014" name="Genome Biol. Evol.">
        <title>Acetic acid bacteria genomes reveal functional traits for adaptation to life in insect guts.</title>
        <authorList>
            <person name="Chouaia B."/>
            <person name="Gaiarsa S."/>
            <person name="Crotti E."/>
            <person name="Comandatore F."/>
            <person name="Degli Esposti M."/>
            <person name="Ricci I."/>
            <person name="Alma A."/>
            <person name="Favia G."/>
            <person name="Bandi C."/>
            <person name="Daffonchio D."/>
        </authorList>
    </citation>
    <scope>NUCLEOTIDE SEQUENCE [LARGE SCALE GENOMIC DNA]</scope>
    <source>
        <strain evidence="5">AM169</strain>
    </source>
</reference>
<evidence type="ECO:0000256" key="3">
    <source>
        <dbReference type="RuleBase" id="RU363015"/>
    </source>
</evidence>
<keyword evidence="3" id="KW-0378">Hydrolase</keyword>
<comment type="similarity">
    <text evidence="2 3">Belongs to the LOG family.</text>
</comment>
<dbReference type="PANTHER" id="PTHR31223:SF70">
    <property type="entry name" value="LOG FAMILY PROTEIN YJL055W"/>
    <property type="match status" value="1"/>
</dbReference>
<reference evidence="4 5" key="2">
    <citation type="journal article" date="2014" name="PLoS ONE">
        <title>Evolution of mitochondria reconstructed from the energy metabolism of living bacteria.</title>
        <authorList>
            <person name="Degli Esposti M."/>
            <person name="Chouaia B."/>
            <person name="Comandatore F."/>
            <person name="Crotti E."/>
            <person name="Sassera D."/>
            <person name="Lievens P.M."/>
            <person name="Daffonchio D."/>
            <person name="Bandi C."/>
        </authorList>
    </citation>
    <scope>NUCLEOTIDE SEQUENCE [LARGE SCALE GENOMIC DNA]</scope>
    <source>
        <strain evidence="5">AM169</strain>
    </source>
</reference>
<dbReference type="Pfam" id="PF03641">
    <property type="entry name" value="Lysine_decarbox"/>
    <property type="match status" value="1"/>
</dbReference>
<dbReference type="GO" id="GO:0009691">
    <property type="term" value="P:cytokinin biosynthetic process"/>
    <property type="evidence" value="ECO:0007669"/>
    <property type="project" value="UniProtKB-UniRule"/>
</dbReference>
<accession>A0A7U7G4V5</accession>
<dbReference type="EMBL" id="CBLY010000003">
    <property type="protein sequence ID" value="CDG33175.1"/>
    <property type="molecule type" value="Genomic_DNA"/>
</dbReference>
<dbReference type="PANTHER" id="PTHR31223">
    <property type="entry name" value="LOG FAMILY PROTEIN YJL055W"/>
    <property type="match status" value="1"/>
</dbReference>
<dbReference type="Gene3D" id="3.40.50.450">
    <property type="match status" value="1"/>
</dbReference>
<dbReference type="Proteomes" id="UP000027590">
    <property type="component" value="Unassembled WGS sequence"/>
</dbReference>
<evidence type="ECO:0000256" key="1">
    <source>
        <dbReference type="ARBA" id="ARBA00000274"/>
    </source>
</evidence>
<gene>
    <name evidence="4" type="ORF">SACS_0437</name>
</gene>
<proteinExistence type="inferred from homology"/>
<dbReference type="InterPro" id="IPR005269">
    <property type="entry name" value="LOG"/>
</dbReference>
<evidence type="ECO:0000313" key="4">
    <source>
        <dbReference type="EMBL" id="CDG33175.1"/>
    </source>
</evidence>
<protein>
    <recommendedName>
        <fullName evidence="3">Cytokinin riboside 5'-monophosphate phosphoribohydrolase</fullName>
        <ecNumber evidence="3">3.2.2.n1</ecNumber>
    </recommendedName>
</protein>
<dbReference type="EC" id="3.2.2.n1" evidence="3"/>